<feature type="active site" description="Proton acceptor" evidence="4">
    <location>
        <position position="565"/>
    </location>
</feature>
<evidence type="ECO:0000256" key="2">
    <source>
        <dbReference type="ARBA" id="ARBA00022963"/>
    </source>
</evidence>
<protein>
    <submittedName>
        <fullName evidence="9">Patatin-domain-containing protein</fullName>
    </submittedName>
</protein>
<accession>A0A1E7FMC3</accession>
<proteinExistence type="predicted"/>
<keyword evidence="1 4" id="KW-0378">Hydrolase</keyword>
<dbReference type="InterPro" id="IPR002641">
    <property type="entry name" value="PNPLA_dom"/>
</dbReference>
<feature type="coiled-coil region" evidence="5">
    <location>
        <begin position="754"/>
        <end position="788"/>
    </location>
</feature>
<dbReference type="PANTHER" id="PTHR14226">
    <property type="entry name" value="NEUROPATHY TARGET ESTERASE/SWISS CHEESE D.MELANOGASTER"/>
    <property type="match status" value="1"/>
</dbReference>
<dbReference type="Proteomes" id="UP000095751">
    <property type="component" value="Unassembled WGS sequence"/>
</dbReference>
<dbReference type="PROSITE" id="PS51635">
    <property type="entry name" value="PNPLA"/>
    <property type="match status" value="1"/>
</dbReference>
<evidence type="ECO:0000256" key="3">
    <source>
        <dbReference type="ARBA" id="ARBA00023098"/>
    </source>
</evidence>
<feature type="domain" description="PNPLA" evidence="8">
    <location>
        <begin position="371"/>
        <end position="578"/>
    </location>
</feature>
<dbReference type="InterPro" id="IPR050301">
    <property type="entry name" value="NTE"/>
</dbReference>
<dbReference type="OrthoDB" id="10049244at2759"/>
<dbReference type="GO" id="GO:0052689">
    <property type="term" value="F:carboxylic ester hydrolase activity"/>
    <property type="evidence" value="ECO:0007669"/>
    <property type="project" value="UniProtKB-ARBA"/>
</dbReference>
<dbReference type="InterPro" id="IPR016035">
    <property type="entry name" value="Acyl_Trfase/lysoPLipase"/>
</dbReference>
<gene>
    <name evidence="9" type="ORF">FRACYDRAFT_182179</name>
</gene>
<reference evidence="9 10" key="1">
    <citation type="submission" date="2016-09" db="EMBL/GenBank/DDBJ databases">
        <title>Extensive genetic diversity and differential bi-allelic expression allows diatom success in the polar Southern Ocean.</title>
        <authorList>
            <consortium name="DOE Joint Genome Institute"/>
            <person name="Mock T."/>
            <person name="Otillar R.P."/>
            <person name="Strauss J."/>
            <person name="Dupont C."/>
            <person name="Frickenhaus S."/>
            <person name="Maumus F."/>
            <person name="Mcmullan M."/>
            <person name="Sanges R."/>
            <person name="Schmutz J."/>
            <person name="Toseland A."/>
            <person name="Valas R."/>
            <person name="Veluchamy A."/>
            <person name="Ward B.J."/>
            <person name="Allen A."/>
            <person name="Barry K."/>
            <person name="Falciatore A."/>
            <person name="Ferrante M."/>
            <person name="Fortunato A.E."/>
            <person name="Gloeckner G."/>
            <person name="Gruber A."/>
            <person name="Hipkin R."/>
            <person name="Janech M."/>
            <person name="Kroth P."/>
            <person name="Leese F."/>
            <person name="Lindquist E."/>
            <person name="Lyon B.R."/>
            <person name="Martin J."/>
            <person name="Mayer C."/>
            <person name="Parker M."/>
            <person name="Quesneville H."/>
            <person name="Raymond J."/>
            <person name="Uhlig C."/>
            <person name="Valentin K.U."/>
            <person name="Worden A.Z."/>
            <person name="Armbrust E.V."/>
            <person name="Bowler C."/>
            <person name="Green B."/>
            <person name="Moulton V."/>
            <person name="Van Oosterhout C."/>
            <person name="Grigoriev I."/>
        </authorList>
    </citation>
    <scope>NUCLEOTIDE SEQUENCE [LARGE SCALE GENOMIC DNA]</scope>
    <source>
        <strain evidence="9 10">CCMP1102</strain>
    </source>
</reference>
<dbReference type="SUPFAM" id="SSF52151">
    <property type="entry name" value="FabD/lysophospholipase-like"/>
    <property type="match status" value="1"/>
</dbReference>
<keyword evidence="2 4" id="KW-0442">Lipid degradation</keyword>
<dbReference type="GO" id="GO:0016042">
    <property type="term" value="P:lipid catabolic process"/>
    <property type="evidence" value="ECO:0007669"/>
    <property type="project" value="UniProtKB-UniRule"/>
</dbReference>
<evidence type="ECO:0000313" key="9">
    <source>
        <dbReference type="EMBL" id="OEU19322.1"/>
    </source>
</evidence>
<dbReference type="AlphaFoldDB" id="A0A1E7FMC3"/>
<evidence type="ECO:0000256" key="5">
    <source>
        <dbReference type="SAM" id="Coils"/>
    </source>
</evidence>
<dbReference type="GO" id="GO:0016298">
    <property type="term" value="F:lipase activity"/>
    <property type="evidence" value="ECO:0007669"/>
    <property type="project" value="UniProtKB-ARBA"/>
</dbReference>
<feature type="region of interest" description="Disordered" evidence="6">
    <location>
        <begin position="791"/>
        <end position="814"/>
    </location>
</feature>
<keyword evidence="3 4" id="KW-0443">Lipid metabolism</keyword>
<evidence type="ECO:0000313" key="10">
    <source>
        <dbReference type="Proteomes" id="UP000095751"/>
    </source>
</evidence>
<evidence type="ECO:0000259" key="8">
    <source>
        <dbReference type="PROSITE" id="PS51635"/>
    </source>
</evidence>
<feature type="short sequence motif" description="GXSXG" evidence="4">
    <location>
        <begin position="404"/>
        <end position="408"/>
    </location>
</feature>
<keyword evidence="5" id="KW-0175">Coiled coil</keyword>
<dbReference type="InParanoid" id="A0A1E7FMC3"/>
<name>A0A1E7FMC3_9STRA</name>
<feature type="compositionally biased region" description="Basic and acidic residues" evidence="6">
    <location>
        <begin position="801"/>
        <end position="811"/>
    </location>
</feature>
<keyword evidence="10" id="KW-1185">Reference proteome</keyword>
<evidence type="ECO:0000256" key="4">
    <source>
        <dbReference type="PROSITE-ProRule" id="PRU01161"/>
    </source>
</evidence>
<evidence type="ECO:0000256" key="1">
    <source>
        <dbReference type="ARBA" id="ARBA00022801"/>
    </source>
</evidence>
<sequence length="835" mass="94968">MEDKGIVIRIPPWVVERWESIVDQGQIISDTCTEYSESIWTNLITNQRNSFIVILSMILFWPFYAYCFVAVTTASTWIFWLFASVLMGIIQMNFVAYQFFMISVDIFFLTLLKTYQVIMRSRVAQFVFFFSKRIRTSRQKMWRRREWRKQCESVTDWEEYLKLPVWENSSSLSVAEAMAVSSEEDAPSSHDCLKQQPALRRSTSFAALKVLAENLHEGDDDDRSSTSDGDEAELTHHTKHYSDLEQDLGPSTADLLISTTARIREERIKLSHGRDSGLEFLLQSVVKRNHLGLENLLVTNGRDVEVSGEYGFSAATRKAIARYYDEVSKGLEVLTDEEITDTATRNETASELRSRILLFRKMKQNMGRTALMLSGGGAQAMYHLGTMRALIQSNLYHKIKVISGTSGGSIAAACCAMFTPEEIFQDVCVATVSTDYLLNGEMKRRNIRWFPAFADMVSYWLKHRLLVDSEYFRTTCEFYWGSTTFAEAFERTGKHVCITVSASRASSSSAQRLLLNHISTPHVTLASAVAASCALPGVMKPAKLKTKNSLGEIEDFEVDGVEWIDGSVQADLPFQRISTLFNVSNFVVCQTNFHVVPFLNKERISTSSYRKLFQTIEWDIRSRALKLSGLGLFPKFFGQDISKVFKQKYHGNLTLVPRFTTMQTFGLSALVNPDLPQMKNYLAFGQLAAFPYLRTIRYMLRLEISLDEGLERLKRRVHELGLDYDEYDDLDSIASNSTVNATQSTRSARTGVRFRAASRQVETLQSKLSKMTIENQLLRREVDELRIHVAHIDDPEGNQASEEKKNDDKDSTSVVLTEGNVFNLARGVKDKTKLN</sequence>
<feature type="transmembrane region" description="Helical" evidence="7">
    <location>
        <begin position="94"/>
        <end position="112"/>
    </location>
</feature>
<dbReference type="EMBL" id="KV784355">
    <property type="protein sequence ID" value="OEU19322.1"/>
    <property type="molecule type" value="Genomic_DNA"/>
</dbReference>
<keyword evidence="7" id="KW-0812">Transmembrane</keyword>
<dbReference type="Gene3D" id="3.40.1090.10">
    <property type="entry name" value="Cytosolic phospholipase A2 catalytic domain"/>
    <property type="match status" value="2"/>
</dbReference>
<feature type="active site" description="Nucleophile" evidence="4">
    <location>
        <position position="406"/>
    </location>
</feature>
<organism evidence="9 10">
    <name type="scientific">Fragilariopsis cylindrus CCMP1102</name>
    <dbReference type="NCBI Taxonomy" id="635003"/>
    <lineage>
        <taxon>Eukaryota</taxon>
        <taxon>Sar</taxon>
        <taxon>Stramenopiles</taxon>
        <taxon>Ochrophyta</taxon>
        <taxon>Bacillariophyta</taxon>
        <taxon>Bacillariophyceae</taxon>
        <taxon>Bacillariophycidae</taxon>
        <taxon>Bacillariales</taxon>
        <taxon>Bacillariaceae</taxon>
        <taxon>Fragilariopsis</taxon>
    </lineage>
</organism>
<keyword evidence="7" id="KW-1133">Transmembrane helix</keyword>
<dbReference type="PANTHER" id="PTHR14226:SF10">
    <property type="entry name" value="TRIACYLGLYCEROL LIPASE 4-RELATED"/>
    <property type="match status" value="1"/>
</dbReference>
<keyword evidence="7" id="KW-0472">Membrane</keyword>
<evidence type="ECO:0000256" key="7">
    <source>
        <dbReference type="SAM" id="Phobius"/>
    </source>
</evidence>
<comment type="caution">
    <text evidence="4">Lacks conserved residue(s) required for the propagation of feature annotation.</text>
</comment>
<evidence type="ECO:0000256" key="6">
    <source>
        <dbReference type="SAM" id="MobiDB-lite"/>
    </source>
</evidence>
<dbReference type="Pfam" id="PF01734">
    <property type="entry name" value="Patatin"/>
    <property type="match status" value="1"/>
</dbReference>
<dbReference type="KEGG" id="fcy:FRACYDRAFT_182179"/>
<feature type="transmembrane region" description="Helical" evidence="7">
    <location>
        <begin position="51"/>
        <end position="82"/>
    </location>
</feature>